<dbReference type="SMART" id="SM00829">
    <property type="entry name" value="PKS_ER"/>
    <property type="match status" value="1"/>
</dbReference>
<evidence type="ECO:0000313" key="5">
    <source>
        <dbReference type="Proteomes" id="UP000738349"/>
    </source>
</evidence>
<dbReference type="EMBL" id="JAGMUV010000004">
    <property type="protein sequence ID" value="KAH7161885.1"/>
    <property type="molecule type" value="Genomic_DNA"/>
</dbReference>
<dbReference type="Gene3D" id="3.40.50.720">
    <property type="entry name" value="NAD(P)-binding Rossmann-like Domain"/>
    <property type="match status" value="1"/>
</dbReference>
<protein>
    <submittedName>
        <fullName evidence="4">Chaperonin 10-like protein</fullName>
    </submittedName>
</protein>
<dbReference type="OrthoDB" id="9992527at2759"/>
<dbReference type="Gene3D" id="3.90.180.10">
    <property type="entry name" value="Medium-chain alcohol dehydrogenases, catalytic domain"/>
    <property type="match status" value="1"/>
</dbReference>
<dbReference type="InterPro" id="IPR036291">
    <property type="entry name" value="NAD(P)-bd_dom_sf"/>
</dbReference>
<comment type="similarity">
    <text evidence="1">Belongs to the zinc-containing alcohol dehydrogenase family.</text>
</comment>
<dbReference type="Proteomes" id="UP000738349">
    <property type="component" value="Unassembled WGS sequence"/>
</dbReference>
<feature type="domain" description="Enoyl reductase (ER)" evidence="3">
    <location>
        <begin position="9"/>
        <end position="337"/>
    </location>
</feature>
<dbReference type="CDD" id="cd08249">
    <property type="entry name" value="enoyl_reductase_like"/>
    <property type="match status" value="1"/>
</dbReference>
<dbReference type="AlphaFoldDB" id="A0A9P9FIW8"/>
<dbReference type="SUPFAM" id="SSF50129">
    <property type="entry name" value="GroES-like"/>
    <property type="match status" value="1"/>
</dbReference>
<dbReference type="InterPro" id="IPR047122">
    <property type="entry name" value="Trans-enoyl_RdTase-like"/>
</dbReference>
<keyword evidence="2" id="KW-0560">Oxidoreductase</keyword>
<keyword evidence="5" id="KW-1185">Reference proteome</keyword>
<dbReference type="PANTHER" id="PTHR45348">
    <property type="entry name" value="HYPOTHETICAL OXIDOREDUCTASE (EUROFUNG)"/>
    <property type="match status" value="1"/>
</dbReference>
<dbReference type="InterPro" id="IPR011032">
    <property type="entry name" value="GroES-like_sf"/>
</dbReference>
<dbReference type="PANTHER" id="PTHR45348:SF7">
    <property type="entry name" value="ZINC BINDING OXIDOREDUCTASE, PUTATIVE-RELATED"/>
    <property type="match status" value="1"/>
</dbReference>
<proteinExistence type="inferred from homology"/>
<reference evidence="4" key="1">
    <citation type="journal article" date="2021" name="Nat. Commun.">
        <title>Genetic determinants of endophytism in the Arabidopsis root mycobiome.</title>
        <authorList>
            <person name="Mesny F."/>
            <person name="Miyauchi S."/>
            <person name="Thiergart T."/>
            <person name="Pickel B."/>
            <person name="Atanasova L."/>
            <person name="Karlsson M."/>
            <person name="Huettel B."/>
            <person name="Barry K.W."/>
            <person name="Haridas S."/>
            <person name="Chen C."/>
            <person name="Bauer D."/>
            <person name="Andreopoulos W."/>
            <person name="Pangilinan J."/>
            <person name="LaButti K."/>
            <person name="Riley R."/>
            <person name="Lipzen A."/>
            <person name="Clum A."/>
            <person name="Drula E."/>
            <person name="Henrissat B."/>
            <person name="Kohler A."/>
            <person name="Grigoriev I.V."/>
            <person name="Martin F.M."/>
            <person name="Hacquard S."/>
        </authorList>
    </citation>
    <scope>NUCLEOTIDE SEQUENCE</scope>
    <source>
        <strain evidence="4">MPI-CAGE-AT-0147</strain>
    </source>
</reference>
<dbReference type="Pfam" id="PF08240">
    <property type="entry name" value="ADH_N"/>
    <property type="match status" value="1"/>
</dbReference>
<evidence type="ECO:0000313" key="4">
    <source>
        <dbReference type="EMBL" id="KAH7161885.1"/>
    </source>
</evidence>
<accession>A0A9P9FIW8</accession>
<sequence length="388" mass="41467">MRGLVLTPETKSVSLQDVPTPTPGPTQILVRVRAVALNIVDPLYVVMPMATQNRVIGSDFAGEVTQVGEGLSGLDDARAKVGAHVAGFLQGAGSANDRPGAFAEYLVIDYDLAWSVPASLSLEQASTINLCGLTAAQGVFARLQLPCPFYKTEGFQDLDLNSSEPVNILVYGATSSVGLYAAQLIKIAEQTSGRKIRLIGAASASKHALLRAAPYHYDVLVDYRDSSWTEKVREATRDSSGVHYAVDAISIGPTIGQVESTLVPKGKFVAYRSPEAGNFDLAALKIKPIIGAVWEGLGEEIVYHGGVTIPADPEARKFAVEYYNFLGSGRESDKVLLQPNPTRQMPGGLESIIPEGFTLIGPTKVEQSGESQKVHLRPVSGEKIVYSI</sequence>
<comment type="caution">
    <text evidence="4">The sequence shown here is derived from an EMBL/GenBank/DDBJ whole genome shotgun (WGS) entry which is preliminary data.</text>
</comment>
<name>A0A9P9FIW8_9HYPO</name>
<evidence type="ECO:0000256" key="2">
    <source>
        <dbReference type="ARBA" id="ARBA00023002"/>
    </source>
</evidence>
<organism evidence="4 5">
    <name type="scientific">Dactylonectria macrodidyma</name>
    <dbReference type="NCBI Taxonomy" id="307937"/>
    <lineage>
        <taxon>Eukaryota</taxon>
        <taxon>Fungi</taxon>
        <taxon>Dikarya</taxon>
        <taxon>Ascomycota</taxon>
        <taxon>Pezizomycotina</taxon>
        <taxon>Sordariomycetes</taxon>
        <taxon>Hypocreomycetidae</taxon>
        <taxon>Hypocreales</taxon>
        <taxon>Nectriaceae</taxon>
        <taxon>Dactylonectria</taxon>
    </lineage>
</organism>
<gene>
    <name evidence="4" type="ORF">EDB81DRAFT_683998</name>
</gene>
<evidence type="ECO:0000256" key="1">
    <source>
        <dbReference type="ARBA" id="ARBA00008072"/>
    </source>
</evidence>
<evidence type="ECO:0000259" key="3">
    <source>
        <dbReference type="SMART" id="SM00829"/>
    </source>
</evidence>
<dbReference type="SUPFAM" id="SSF51735">
    <property type="entry name" value="NAD(P)-binding Rossmann-fold domains"/>
    <property type="match status" value="1"/>
</dbReference>
<dbReference type="InterPro" id="IPR020843">
    <property type="entry name" value="ER"/>
</dbReference>
<dbReference type="GO" id="GO:0016651">
    <property type="term" value="F:oxidoreductase activity, acting on NAD(P)H"/>
    <property type="evidence" value="ECO:0007669"/>
    <property type="project" value="InterPro"/>
</dbReference>
<dbReference type="InterPro" id="IPR013154">
    <property type="entry name" value="ADH-like_N"/>
</dbReference>